<dbReference type="InterPro" id="IPR004364">
    <property type="entry name" value="Aa-tRNA-synt_II"/>
</dbReference>
<dbReference type="PROSITE" id="PS50862">
    <property type="entry name" value="AA_TRNA_LIGASE_II"/>
    <property type="match status" value="1"/>
</dbReference>
<evidence type="ECO:0000256" key="8">
    <source>
        <dbReference type="ARBA" id="ARBA00022840"/>
    </source>
</evidence>
<dbReference type="NCBIfam" id="NF003483">
    <property type="entry name" value="PRK05159.1"/>
    <property type="match status" value="1"/>
</dbReference>
<evidence type="ECO:0000256" key="2">
    <source>
        <dbReference type="ARBA" id="ARBA00005312"/>
    </source>
</evidence>
<name>U4LLA3_PYROM</name>
<dbReference type="Gene3D" id="3.30.930.10">
    <property type="entry name" value="Bira Bifunctional Protein, Domain 2"/>
    <property type="match status" value="1"/>
</dbReference>
<dbReference type="CDD" id="cd00776">
    <property type="entry name" value="AsxRS_core"/>
    <property type="match status" value="1"/>
</dbReference>
<evidence type="ECO:0000313" key="16">
    <source>
        <dbReference type="Proteomes" id="UP000018144"/>
    </source>
</evidence>
<accession>U4LLA3</accession>
<evidence type="ECO:0000256" key="13">
    <source>
        <dbReference type="SAM" id="MobiDB-lite"/>
    </source>
</evidence>
<dbReference type="AlphaFoldDB" id="U4LLA3"/>
<dbReference type="PRINTS" id="PR01042">
    <property type="entry name" value="TRNASYNTHASP"/>
</dbReference>
<evidence type="ECO:0000256" key="4">
    <source>
        <dbReference type="ARBA" id="ARBA00018853"/>
    </source>
</evidence>
<dbReference type="eggNOG" id="KOG0556">
    <property type="taxonomic scope" value="Eukaryota"/>
</dbReference>
<dbReference type="FunFam" id="3.30.930.10:FF:000013">
    <property type="entry name" value="Aspartate--tRNA ligase, cytoplasmic"/>
    <property type="match status" value="1"/>
</dbReference>
<dbReference type="OMA" id="WVHEIRD"/>
<gene>
    <name evidence="15" type="ORF">PCON_13288</name>
</gene>
<dbReference type="GO" id="GO:0004815">
    <property type="term" value="F:aspartate-tRNA ligase activity"/>
    <property type="evidence" value="ECO:0007669"/>
    <property type="project" value="UniProtKB-EC"/>
</dbReference>
<dbReference type="InterPro" id="IPR045864">
    <property type="entry name" value="aa-tRNA-synth_II/BPL/LPL"/>
</dbReference>
<evidence type="ECO:0000256" key="6">
    <source>
        <dbReference type="ARBA" id="ARBA00022598"/>
    </source>
</evidence>
<reference evidence="15 16" key="1">
    <citation type="journal article" date="2013" name="PLoS Genet.">
        <title>The genome and development-dependent transcriptomes of Pyronema confluens: a window into fungal evolution.</title>
        <authorList>
            <person name="Traeger S."/>
            <person name="Altegoer F."/>
            <person name="Freitag M."/>
            <person name="Gabaldon T."/>
            <person name="Kempken F."/>
            <person name="Kumar A."/>
            <person name="Marcet-Houben M."/>
            <person name="Poggeler S."/>
            <person name="Stajich J.E."/>
            <person name="Nowrousian M."/>
        </authorList>
    </citation>
    <scope>NUCLEOTIDE SEQUENCE [LARGE SCALE GENOMIC DNA]</scope>
    <source>
        <strain evidence="16">CBS 100304</strain>
        <tissue evidence="15">Vegetative mycelium</tissue>
    </source>
</reference>
<comment type="catalytic activity">
    <reaction evidence="12">
        <text>tRNA(Asp) + L-aspartate + ATP = L-aspartyl-tRNA(Asp) + AMP + diphosphate</text>
        <dbReference type="Rhea" id="RHEA:19649"/>
        <dbReference type="Rhea" id="RHEA-COMP:9660"/>
        <dbReference type="Rhea" id="RHEA-COMP:9678"/>
        <dbReference type="ChEBI" id="CHEBI:29991"/>
        <dbReference type="ChEBI" id="CHEBI:30616"/>
        <dbReference type="ChEBI" id="CHEBI:33019"/>
        <dbReference type="ChEBI" id="CHEBI:78442"/>
        <dbReference type="ChEBI" id="CHEBI:78516"/>
        <dbReference type="ChEBI" id="CHEBI:456215"/>
        <dbReference type="EC" id="6.1.1.12"/>
    </reaction>
</comment>
<dbReference type="EC" id="6.1.1.12" evidence="3"/>
<dbReference type="OrthoDB" id="372395at2759"/>
<dbReference type="NCBIfam" id="TIGR00458">
    <property type="entry name" value="aspS_nondisc"/>
    <property type="match status" value="1"/>
</dbReference>
<keyword evidence="16" id="KW-1185">Reference proteome</keyword>
<evidence type="ECO:0000256" key="3">
    <source>
        <dbReference type="ARBA" id="ARBA00012841"/>
    </source>
</evidence>
<dbReference type="GO" id="GO:0003723">
    <property type="term" value="F:RNA binding"/>
    <property type="evidence" value="ECO:0007669"/>
    <property type="project" value="TreeGrafter"/>
</dbReference>
<feature type="compositionally biased region" description="Basic and acidic residues" evidence="13">
    <location>
        <begin position="45"/>
        <end position="63"/>
    </location>
</feature>
<dbReference type="STRING" id="1076935.U4LLA3"/>
<evidence type="ECO:0000256" key="12">
    <source>
        <dbReference type="ARBA" id="ARBA00047904"/>
    </source>
</evidence>
<keyword evidence="7" id="KW-0547">Nucleotide-binding</keyword>
<dbReference type="CDD" id="cd04320">
    <property type="entry name" value="AspRS_cyto_N"/>
    <property type="match status" value="1"/>
</dbReference>
<evidence type="ECO:0000256" key="1">
    <source>
        <dbReference type="ARBA" id="ARBA00004496"/>
    </source>
</evidence>
<dbReference type="SUPFAM" id="SSF50249">
    <property type="entry name" value="Nucleic acid-binding proteins"/>
    <property type="match status" value="1"/>
</dbReference>
<dbReference type="Proteomes" id="UP000018144">
    <property type="component" value="Unassembled WGS sequence"/>
</dbReference>
<organism evidence="15 16">
    <name type="scientific">Pyronema omphalodes (strain CBS 100304)</name>
    <name type="common">Pyronema confluens</name>
    <dbReference type="NCBI Taxonomy" id="1076935"/>
    <lineage>
        <taxon>Eukaryota</taxon>
        <taxon>Fungi</taxon>
        <taxon>Dikarya</taxon>
        <taxon>Ascomycota</taxon>
        <taxon>Pezizomycotina</taxon>
        <taxon>Pezizomycetes</taxon>
        <taxon>Pezizales</taxon>
        <taxon>Pyronemataceae</taxon>
        <taxon>Pyronema</taxon>
    </lineage>
</organism>
<comment type="similarity">
    <text evidence="2">Belongs to the class-II aminoacyl-tRNA synthetase family. Type 2 subfamily.</text>
</comment>
<evidence type="ECO:0000256" key="5">
    <source>
        <dbReference type="ARBA" id="ARBA00022490"/>
    </source>
</evidence>
<dbReference type="GO" id="GO:0005829">
    <property type="term" value="C:cytosol"/>
    <property type="evidence" value="ECO:0007669"/>
    <property type="project" value="TreeGrafter"/>
</dbReference>
<dbReference type="EMBL" id="HF935887">
    <property type="protein sequence ID" value="CCX13695.1"/>
    <property type="molecule type" value="Genomic_DNA"/>
</dbReference>
<evidence type="ECO:0000256" key="9">
    <source>
        <dbReference type="ARBA" id="ARBA00022917"/>
    </source>
</evidence>
<protein>
    <recommendedName>
        <fullName evidence="4">Aspartate--tRNA ligase, cytoplasmic</fullName>
        <ecNumber evidence="3">6.1.1.12</ecNumber>
    </recommendedName>
    <alternativeName>
        <fullName evidence="11">Aspartyl-tRNA synthetase</fullName>
    </alternativeName>
</protein>
<dbReference type="InterPro" id="IPR006195">
    <property type="entry name" value="aa-tRNA-synth_II"/>
</dbReference>
<proteinExistence type="inferred from homology"/>
<dbReference type="FunFam" id="2.40.50.140:FF:000132">
    <property type="entry name" value="Aspartyl-tRNA synthetase, cytoplasmic"/>
    <property type="match status" value="1"/>
</dbReference>
<feature type="region of interest" description="Disordered" evidence="13">
    <location>
        <begin position="1"/>
        <end position="63"/>
    </location>
</feature>
<keyword evidence="6 15" id="KW-0436">Ligase</keyword>
<keyword evidence="5" id="KW-0963">Cytoplasm</keyword>
<dbReference type="InterPro" id="IPR012340">
    <property type="entry name" value="NA-bd_OB-fold"/>
</dbReference>
<comment type="subcellular location">
    <subcellularLocation>
        <location evidence="1">Cytoplasm</location>
    </subcellularLocation>
</comment>
<dbReference type="PANTHER" id="PTHR43450:SF1">
    <property type="entry name" value="ASPARTATE--TRNA LIGASE, CYTOPLASMIC"/>
    <property type="match status" value="1"/>
</dbReference>
<sequence length="562" mass="62220">MSAPENTNELPVGSAATKAADEPKEVLIGPDGKPESASARKKRIAKEAKEAEKKRKADEQAAAKAAREAANVDTAKEFYGKAPINNSASRPRLNYAKISELSAADDGKEIVFRARVQNTRAQGAKMAFLVLRQGMDTIQSLVQVAADGSVSKQMVKWAASINMESIVMVTGTVKKVAEEIKSASISDAEVHITKIYCTSEAPAQPALLFEDASRSTAEVEAGEGRFPTVQLVTRLDNRVVDLRILSNQAIFRLSSGVGKFFRDYLHNLGFVEFHTPKLIAAASEGGANVFKVTYFNKDAYLAQSPQLYKQMLVVGGFERVMEIGPVFRAENSQTHRHMTEFTGLDMEMAFDEHYHEVMEVLADMLVNVFKGLRTQYAKEIAIVREQYPIEEFKFPESGKDVLVLTFKEGVKMLHDAGYTEVSDLEDLSTEMERTLGKLVREKYDTDFYVLDKFPSAARPFYTMPDPTDANYSNSYDFFMRGEEILSGAQRIHDSDLLSERMKAFGVDPASPGLEDYVQSFKSGAPPHAGGGIGLERVVFLFLGLGNIRRASAFPRDPVRLRP</sequence>
<dbReference type="Pfam" id="PF00152">
    <property type="entry name" value="tRNA-synt_2"/>
    <property type="match status" value="1"/>
</dbReference>
<evidence type="ECO:0000313" key="15">
    <source>
        <dbReference type="EMBL" id="CCX13695.1"/>
    </source>
</evidence>
<evidence type="ECO:0000256" key="10">
    <source>
        <dbReference type="ARBA" id="ARBA00023146"/>
    </source>
</evidence>
<dbReference type="InterPro" id="IPR002312">
    <property type="entry name" value="Asp/Asn-tRNA-synth_IIb"/>
</dbReference>
<evidence type="ECO:0000259" key="14">
    <source>
        <dbReference type="PROSITE" id="PS50862"/>
    </source>
</evidence>
<dbReference type="InterPro" id="IPR004523">
    <property type="entry name" value="Asp-tRNA_synthase_2"/>
</dbReference>
<dbReference type="GO" id="GO:0017101">
    <property type="term" value="C:aminoacyl-tRNA synthetase multienzyme complex"/>
    <property type="evidence" value="ECO:0007669"/>
    <property type="project" value="TreeGrafter"/>
</dbReference>
<dbReference type="Gene3D" id="2.40.50.140">
    <property type="entry name" value="Nucleic acid-binding proteins"/>
    <property type="match status" value="1"/>
</dbReference>
<keyword evidence="9" id="KW-0648">Protein biosynthesis</keyword>
<dbReference type="SUPFAM" id="SSF55681">
    <property type="entry name" value="Class II aaRS and biotin synthetases"/>
    <property type="match status" value="1"/>
</dbReference>
<evidence type="ECO:0000256" key="7">
    <source>
        <dbReference type="ARBA" id="ARBA00022741"/>
    </source>
</evidence>
<keyword evidence="8" id="KW-0067">ATP-binding</keyword>
<dbReference type="GO" id="GO:0006422">
    <property type="term" value="P:aspartyl-tRNA aminoacylation"/>
    <property type="evidence" value="ECO:0007669"/>
    <property type="project" value="InterPro"/>
</dbReference>
<evidence type="ECO:0000256" key="11">
    <source>
        <dbReference type="ARBA" id="ARBA00033155"/>
    </source>
</evidence>
<dbReference type="PANTHER" id="PTHR43450">
    <property type="entry name" value="ASPARTYL-TRNA SYNTHETASE"/>
    <property type="match status" value="1"/>
</dbReference>
<dbReference type="HAMAP" id="MF_02075">
    <property type="entry name" value="Asp_tRNA_synth_type2"/>
    <property type="match status" value="1"/>
</dbReference>
<keyword evidence="10" id="KW-0030">Aminoacyl-tRNA synthetase</keyword>
<feature type="domain" description="Aminoacyl-transfer RNA synthetases class-II family profile" evidence="14">
    <location>
        <begin position="251"/>
        <end position="562"/>
    </location>
</feature>
<dbReference type="GO" id="GO:0005524">
    <property type="term" value="F:ATP binding"/>
    <property type="evidence" value="ECO:0007669"/>
    <property type="project" value="UniProtKB-KW"/>
</dbReference>